<dbReference type="EMBL" id="AGNK02004623">
    <property type="status" value="NOT_ANNOTATED_CDS"/>
    <property type="molecule type" value="Genomic_DNA"/>
</dbReference>
<evidence type="ECO:0000313" key="1">
    <source>
        <dbReference type="EnsemblPlants" id="KQK93620"/>
    </source>
</evidence>
<reference evidence="1" key="2">
    <citation type="submission" date="2018-08" db="UniProtKB">
        <authorList>
            <consortium name="EnsemblPlants"/>
        </authorList>
    </citation>
    <scope>IDENTIFICATION</scope>
    <source>
        <strain evidence="1">Yugu1</strain>
    </source>
</reference>
<evidence type="ECO:0000313" key="2">
    <source>
        <dbReference type="Proteomes" id="UP000004995"/>
    </source>
</evidence>
<accession>K3ZPH5</accession>
<dbReference type="EnsemblPlants" id="KQK93620">
    <property type="protein sequence ID" value="KQK93620"/>
    <property type="gene ID" value="SETIT_028505mg"/>
</dbReference>
<dbReference type="InParanoid" id="K3ZPH5"/>
<dbReference type="AlphaFoldDB" id="K3ZPH5"/>
<proteinExistence type="predicted"/>
<name>K3ZPH5_SETIT</name>
<reference evidence="2" key="1">
    <citation type="journal article" date="2012" name="Nat. Biotechnol.">
        <title>Reference genome sequence of the model plant Setaria.</title>
        <authorList>
            <person name="Bennetzen J.L."/>
            <person name="Schmutz J."/>
            <person name="Wang H."/>
            <person name="Percifield R."/>
            <person name="Hawkins J."/>
            <person name="Pontaroli A.C."/>
            <person name="Estep M."/>
            <person name="Feng L."/>
            <person name="Vaughn J.N."/>
            <person name="Grimwood J."/>
            <person name="Jenkins J."/>
            <person name="Barry K."/>
            <person name="Lindquist E."/>
            <person name="Hellsten U."/>
            <person name="Deshpande S."/>
            <person name="Wang X."/>
            <person name="Wu X."/>
            <person name="Mitros T."/>
            <person name="Triplett J."/>
            <person name="Yang X."/>
            <person name="Ye C.Y."/>
            <person name="Mauro-Herrera M."/>
            <person name="Wang L."/>
            <person name="Li P."/>
            <person name="Sharma M."/>
            <person name="Sharma R."/>
            <person name="Ronald P.C."/>
            <person name="Panaud O."/>
            <person name="Kellogg E.A."/>
            <person name="Brutnell T.P."/>
            <person name="Doust A.N."/>
            <person name="Tuskan G.A."/>
            <person name="Rokhsar D."/>
            <person name="Devos K.M."/>
        </authorList>
    </citation>
    <scope>NUCLEOTIDE SEQUENCE [LARGE SCALE GENOMIC DNA]</scope>
    <source>
        <strain evidence="2">cv. Yugu1</strain>
    </source>
</reference>
<dbReference type="Gramene" id="KQK93620">
    <property type="protein sequence ID" value="KQK93620"/>
    <property type="gene ID" value="SETIT_028505mg"/>
</dbReference>
<dbReference type="Proteomes" id="UP000004995">
    <property type="component" value="Unassembled WGS sequence"/>
</dbReference>
<organism evidence="1 2">
    <name type="scientific">Setaria italica</name>
    <name type="common">Foxtail millet</name>
    <name type="synonym">Panicum italicum</name>
    <dbReference type="NCBI Taxonomy" id="4555"/>
    <lineage>
        <taxon>Eukaryota</taxon>
        <taxon>Viridiplantae</taxon>
        <taxon>Streptophyta</taxon>
        <taxon>Embryophyta</taxon>
        <taxon>Tracheophyta</taxon>
        <taxon>Spermatophyta</taxon>
        <taxon>Magnoliopsida</taxon>
        <taxon>Liliopsida</taxon>
        <taxon>Poales</taxon>
        <taxon>Poaceae</taxon>
        <taxon>PACMAD clade</taxon>
        <taxon>Panicoideae</taxon>
        <taxon>Panicodae</taxon>
        <taxon>Paniceae</taxon>
        <taxon>Cenchrinae</taxon>
        <taxon>Setaria</taxon>
    </lineage>
</organism>
<dbReference type="HOGENOM" id="CLU_2727038_0_0_1"/>
<protein>
    <submittedName>
        <fullName evidence="1">Uncharacterized protein</fullName>
    </submittedName>
</protein>
<keyword evidence="2" id="KW-1185">Reference proteome</keyword>
<sequence length="72" mass="8287">MDLIRQTCYSRQAKIWFPISNLVVQVSDANYMNCNFVDAFISVCEVNCEVKVLHLQGLHLGCSPFSEETMWL</sequence>